<evidence type="ECO:0000256" key="2">
    <source>
        <dbReference type="SAM" id="MobiDB-lite"/>
    </source>
</evidence>
<keyword evidence="1" id="KW-0175">Coiled coil</keyword>
<feature type="region of interest" description="Disordered" evidence="2">
    <location>
        <begin position="1"/>
        <end position="54"/>
    </location>
</feature>
<sequence length="333" mass="37829">MSGDASSKRRTLSETSGNSPKRPRLEKETSSSPTKTPTLRPAKIVYAGSTPVGPDPLRDCQAKIAEDIQSLEWNQTRHTAANSQGFDMLDELRQIRHDVSQLQSGLRRTEAELAQTQSKLGQTQSELQVVRQRARINDALHQTSKDVRRRAILSFHRDSHPTHRQDEELCREIRGLNKGSVHGGNVLADAHAIKEYYTSTDMAHREVAYDAFKTLYGTTPDNILQADVPSTAASVRTLNSIATQLYKLPKRHLTEEASQKRQSLVELLNRRQYEKAELFCEENNEFFALPEKGQESKLLVHEQNHPTRQDESTLPSNRRPNRSHGRKRGRRRA</sequence>
<reference evidence="3" key="2">
    <citation type="journal article" date="2023" name="IMA Fungus">
        <title>Comparative genomic study of the Penicillium genus elucidates a diverse pangenome and 15 lateral gene transfer events.</title>
        <authorList>
            <person name="Petersen C."/>
            <person name="Sorensen T."/>
            <person name="Nielsen M.R."/>
            <person name="Sondergaard T.E."/>
            <person name="Sorensen J.L."/>
            <person name="Fitzpatrick D.A."/>
            <person name="Frisvad J.C."/>
            <person name="Nielsen K.L."/>
        </authorList>
    </citation>
    <scope>NUCLEOTIDE SEQUENCE</scope>
    <source>
        <strain evidence="3">IBT 30728</strain>
    </source>
</reference>
<feature type="compositionally biased region" description="Basic and acidic residues" evidence="2">
    <location>
        <begin position="297"/>
        <end position="311"/>
    </location>
</feature>
<proteinExistence type="predicted"/>
<evidence type="ECO:0000313" key="3">
    <source>
        <dbReference type="EMBL" id="KAJ5475246.1"/>
    </source>
</evidence>
<comment type="caution">
    <text evidence="3">The sequence shown here is derived from an EMBL/GenBank/DDBJ whole genome shotgun (WGS) entry which is preliminary data.</text>
</comment>
<name>A0A9W9WTW3_9EURO</name>
<feature type="region of interest" description="Disordered" evidence="2">
    <location>
        <begin position="297"/>
        <end position="333"/>
    </location>
</feature>
<gene>
    <name evidence="3" type="ORF">N7539_008312</name>
</gene>
<protein>
    <submittedName>
        <fullName evidence="3">Uncharacterized protein</fullName>
    </submittedName>
</protein>
<dbReference type="Proteomes" id="UP001148312">
    <property type="component" value="Unassembled WGS sequence"/>
</dbReference>
<accession>A0A9W9WTW3</accession>
<dbReference type="AlphaFoldDB" id="A0A9W9WTW3"/>
<reference evidence="3" key="1">
    <citation type="submission" date="2022-12" db="EMBL/GenBank/DDBJ databases">
        <authorList>
            <person name="Petersen C."/>
        </authorList>
    </citation>
    <scope>NUCLEOTIDE SEQUENCE</scope>
    <source>
        <strain evidence="3">IBT 30728</strain>
    </source>
</reference>
<dbReference type="RefSeq" id="XP_056787004.1">
    <property type="nucleotide sequence ID" value="XM_056937912.1"/>
</dbReference>
<dbReference type="EMBL" id="JAPWDQ010000012">
    <property type="protein sequence ID" value="KAJ5475246.1"/>
    <property type="molecule type" value="Genomic_DNA"/>
</dbReference>
<organism evidence="3 4">
    <name type="scientific">Penicillium diatomitis</name>
    <dbReference type="NCBI Taxonomy" id="2819901"/>
    <lineage>
        <taxon>Eukaryota</taxon>
        <taxon>Fungi</taxon>
        <taxon>Dikarya</taxon>
        <taxon>Ascomycota</taxon>
        <taxon>Pezizomycotina</taxon>
        <taxon>Eurotiomycetes</taxon>
        <taxon>Eurotiomycetidae</taxon>
        <taxon>Eurotiales</taxon>
        <taxon>Aspergillaceae</taxon>
        <taxon>Penicillium</taxon>
    </lineage>
</organism>
<feature type="compositionally biased region" description="Basic residues" evidence="2">
    <location>
        <begin position="319"/>
        <end position="333"/>
    </location>
</feature>
<dbReference type="GeneID" id="81628162"/>
<evidence type="ECO:0000313" key="4">
    <source>
        <dbReference type="Proteomes" id="UP001148312"/>
    </source>
</evidence>
<feature type="coiled-coil region" evidence="1">
    <location>
        <begin position="92"/>
        <end position="133"/>
    </location>
</feature>
<evidence type="ECO:0000256" key="1">
    <source>
        <dbReference type="SAM" id="Coils"/>
    </source>
</evidence>
<feature type="compositionally biased region" description="Low complexity" evidence="2">
    <location>
        <begin position="30"/>
        <end position="39"/>
    </location>
</feature>
<keyword evidence="4" id="KW-1185">Reference proteome</keyword>